<dbReference type="SUPFAM" id="SSF57924">
    <property type="entry name" value="Inhibitor of apoptosis (IAP) repeat"/>
    <property type="match status" value="2"/>
</dbReference>
<feature type="region of interest" description="Disordered" evidence="3">
    <location>
        <begin position="259"/>
        <end position="349"/>
    </location>
</feature>
<evidence type="ECO:0000256" key="1">
    <source>
        <dbReference type="ARBA" id="ARBA00022723"/>
    </source>
</evidence>
<feature type="compositionally biased region" description="Polar residues" evidence="3">
    <location>
        <begin position="775"/>
        <end position="784"/>
    </location>
</feature>
<dbReference type="PROSITE" id="PS50143">
    <property type="entry name" value="BIR_REPEAT_2"/>
    <property type="match status" value="2"/>
</dbReference>
<dbReference type="Proteomes" id="UP001375240">
    <property type="component" value="Unassembled WGS sequence"/>
</dbReference>
<feature type="compositionally biased region" description="Basic and acidic residues" evidence="3">
    <location>
        <begin position="765"/>
        <end position="774"/>
    </location>
</feature>
<dbReference type="Gene3D" id="1.10.1170.10">
    <property type="entry name" value="Inhibitor Of Apoptosis Protein (2mihbC-IAP-1), Chain A"/>
    <property type="match status" value="2"/>
</dbReference>
<keyword evidence="5" id="KW-1185">Reference proteome</keyword>
<feature type="region of interest" description="Disordered" evidence="3">
    <location>
        <begin position="860"/>
        <end position="905"/>
    </location>
</feature>
<feature type="compositionally biased region" description="Low complexity" evidence="3">
    <location>
        <begin position="872"/>
        <end position="889"/>
    </location>
</feature>
<feature type="compositionally biased region" description="Basic residues" evidence="3">
    <location>
        <begin position="522"/>
        <end position="532"/>
    </location>
</feature>
<feature type="compositionally biased region" description="Low complexity" evidence="3">
    <location>
        <begin position="533"/>
        <end position="543"/>
    </location>
</feature>
<reference evidence="4 5" key="1">
    <citation type="submission" date="2019-10" db="EMBL/GenBank/DDBJ databases">
        <authorList>
            <person name="Palmer J.M."/>
        </authorList>
    </citation>
    <scope>NUCLEOTIDE SEQUENCE [LARGE SCALE GENOMIC DNA]</scope>
    <source>
        <strain evidence="4 5">TWF696</strain>
    </source>
</reference>
<keyword evidence="2" id="KW-0862">Zinc</keyword>
<dbReference type="PANTHER" id="PTHR46771:SF5">
    <property type="entry name" value="DETERIN"/>
    <property type="match status" value="1"/>
</dbReference>
<feature type="compositionally biased region" description="Low complexity" evidence="3">
    <location>
        <begin position="613"/>
        <end position="626"/>
    </location>
</feature>
<dbReference type="AlphaFoldDB" id="A0AAV9UQQ5"/>
<feature type="compositionally biased region" description="Polar residues" evidence="3">
    <location>
        <begin position="366"/>
        <end position="377"/>
    </location>
</feature>
<feature type="region of interest" description="Disordered" evidence="3">
    <location>
        <begin position="1"/>
        <end position="48"/>
    </location>
</feature>
<dbReference type="InterPro" id="IPR051190">
    <property type="entry name" value="Baculoviral_IAP"/>
</dbReference>
<dbReference type="InterPro" id="IPR001370">
    <property type="entry name" value="BIR_rpt"/>
</dbReference>
<feature type="region of interest" description="Disordered" evidence="3">
    <location>
        <begin position="74"/>
        <end position="96"/>
    </location>
</feature>
<dbReference type="Pfam" id="PF00653">
    <property type="entry name" value="BIR"/>
    <property type="match status" value="2"/>
</dbReference>
<feature type="compositionally biased region" description="Polar residues" evidence="3">
    <location>
        <begin position="683"/>
        <end position="699"/>
    </location>
</feature>
<feature type="compositionally biased region" description="Low complexity" evidence="3">
    <location>
        <begin position="20"/>
        <end position="29"/>
    </location>
</feature>
<dbReference type="CDD" id="cd00022">
    <property type="entry name" value="BIR"/>
    <property type="match status" value="1"/>
</dbReference>
<dbReference type="SMART" id="SM00238">
    <property type="entry name" value="BIR"/>
    <property type="match status" value="2"/>
</dbReference>
<feature type="compositionally biased region" description="Acidic residues" evidence="3">
    <location>
        <begin position="600"/>
        <end position="612"/>
    </location>
</feature>
<proteinExistence type="predicted"/>
<feature type="region of interest" description="Disordered" evidence="3">
    <location>
        <begin position="366"/>
        <end position="744"/>
    </location>
</feature>
<evidence type="ECO:0000313" key="5">
    <source>
        <dbReference type="Proteomes" id="UP001375240"/>
    </source>
</evidence>
<feature type="compositionally biased region" description="Polar residues" evidence="3">
    <location>
        <begin position="571"/>
        <end position="581"/>
    </location>
</feature>
<feature type="compositionally biased region" description="Basic and acidic residues" evidence="3">
    <location>
        <begin position="700"/>
        <end position="721"/>
    </location>
</feature>
<feature type="compositionally biased region" description="Basic and acidic residues" evidence="3">
    <location>
        <begin position="808"/>
        <end position="822"/>
    </location>
</feature>
<feature type="compositionally biased region" description="Polar residues" evidence="3">
    <location>
        <begin position="628"/>
        <end position="639"/>
    </location>
</feature>
<evidence type="ECO:0000256" key="2">
    <source>
        <dbReference type="ARBA" id="ARBA00022833"/>
    </source>
</evidence>
<feature type="compositionally biased region" description="Polar residues" evidence="3">
    <location>
        <begin position="259"/>
        <end position="272"/>
    </location>
</feature>
<dbReference type="PANTHER" id="PTHR46771">
    <property type="entry name" value="DETERIN"/>
    <property type="match status" value="1"/>
</dbReference>
<dbReference type="GO" id="GO:0046872">
    <property type="term" value="F:metal ion binding"/>
    <property type="evidence" value="ECO:0007669"/>
    <property type="project" value="UniProtKB-KW"/>
</dbReference>
<feature type="compositionally biased region" description="Basic residues" evidence="3">
    <location>
        <begin position="283"/>
        <end position="302"/>
    </location>
</feature>
<protein>
    <submittedName>
        <fullName evidence="4">Uncharacterized protein</fullName>
    </submittedName>
</protein>
<gene>
    <name evidence="4" type="ORF">TWF696_007057</name>
</gene>
<feature type="compositionally biased region" description="Polar residues" evidence="3">
    <location>
        <begin position="332"/>
        <end position="349"/>
    </location>
</feature>
<evidence type="ECO:0000256" key="3">
    <source>
        <dbReference type="SAM" id="MobiDB-lite"/>
    </source>
</evidence>
<feature type="compositionally biased region" description="Basic residues" evidence="3">
    <location>
        <begin position="555"/>
        <end position="564"/>
    </location>
</feature>
<sequence length="1080" mass="118598">MSRRLSTRQHQNSQRKVAELEAAAAVPAESSNHSKAEDDVPAASSNSLSKPLSFVGVKSFYTQEQRTKSFVITGARKRQSNAKKGTKSQKWSWPTDHPAPAIMARAGFYFKPGQGDEDNVACFICQKNMSEWDPDDDPAEQHLRHNSSCGWALTMCRDLVIDGKILNDPLGDEMCKARRMTFDSWWPHEGKKAWKPSVQNVVMAGFIFRPQKDGDDTVYCPYCKLSIDAWEQDDDPREAHRNLGSGDCSFMQYIAANSNAHTKPTHKSTVNMGTEDPKEKASLKKKTSRTRKIGTNPQRKRVIPPSQLGPDEYQNQVVHGGDERPDEEESMNPVSEQKVGSLSVESGGKQQFLSDENAARIFQEQVQYIENQQSPKKSQPKRRVTRASMASHQTDLDLVVSVPTHLSHTEDEDGAVGPDSIHNTPLKPKRKEKKNVARSSAASAKSGKKGKSSKAKGPLDIAGMNDDEIDRALERDIMEDGSSVAGADSEAEHRPSGITVELNHTKVPTSSRSPEHKIVKAPMKKGTRRLTRTKPTTRSSPTPESEHIEPQTKSQKPRRKRLTRTKPATRISTESQISLETDTVEAPLYAPSSPKAAAEGMDDPIDPVDDDQPIYNTPPLEPTPLLNQIASDDQVSNANGRDDAVTSPQVAPPPVPDERNQESTDNGDLAASGIANETLHMSPVQSTQLKISPIASFSPSKDRDMKRKSDAVVETHGENVRSGKKRKTISKAVATPKTASPNNSEVVFQKTAPRQVLHALVPGSPKDRVSDESQRYQSTPSRVPSQPVEDAVLCTKPGLENRSPELILRTDPDADTIARVEDTPQEELEEEDTIPDLIFEAPENMTRKSLVMEDKIIDTALSPCEPPCKTGQQQLLRRSSDLQRQISDGPSPPDSPTDTASQDSIPNTQFSAAASQMTFATSFQGSNKGVSFATAEEQLPGEQETSLVVETRARSPSISPKHKVVRTPLSVVPKAHNGGLALMTPRNRTDGVAFAPVRSLKPWRSGDIESYIDGLKENVDLEVEARGLPAAERDMTIGDWITEVARKAEKRLIDKGELLVGFFEAEAEHAVAAIEAIETE</sequence>
<comment type="caution">
    <text evidence="4">The sequence shown here is derived from an EMBL/GenBank/DDBJ whole genome shotgun (WGS) entry which is preliminary data.</text>
</comment>
<organism evidence="4 5">
    <name type="scientific">Orbilia brochopaga</name>
    <dbReference type="NCBI Taxonomy" id="3140254"/>
    <lineage>
        <taxon>Eukaryota</taxon>
        <taxon>Fungi</taxon>
        <taxon>Dikarya</taxon>
        <taxon>Ascomycota</taxon>
        <taxon>Pezizomycotina</taxon>
        <taxon>Orbiliomycetes</taxon>
        <taxon>Orbiliales</taxon>
        <taxon>Orbiliaceae</taxon>
        <taxon>Orbilia</taxon>
    </lineage>
</organism>
<accession>A0AAV9UQQ5</accession>
<dbReference type="EMBL" id="JAVHNQ010000005">
    <property type="protein sequence ID" value="KAK6346962.1"/>
    <property type="molecule type" value="Genomic_DNA"/>
</dbReference>
<name>A0AAV9UQQ5_9PEZI</name>
<feature type="region of interest" description="Disordered" evidence="3">
    <location>
        <begin position="759"/>
        <end position="834"/>
    </location>
</feature>
<keyword evidence="1" id="KW-0479">Metal-binding</keyword>
<feature type="compositionally biased region" description="Acidic residues" evidence="3">
    <location>
        <begin position="823"/>
        <end position="834"/>
    </location>
</feature>
<evidence type="ECO:0000313" key="4">
    <source>
        <dbReference type="EMBL" id="KAK6346962.1"/>
    </source>
</evidence>
<feature type="compositionally biased region" description="Basic residues" evidence="3">
    <location>
        <begin position="75"/>
        <end position="87"/>
    </location>
</feature>